<dbReference type="InterPro" id="IPR037883">
    <property type="entry name" value="Knr4/Smi1-like_sf"/>
</dbReference>
<accession>A0ABP6X5T7</accession>
<keyword evidence="3" id="KW-1185">Reference proteome</keyword>
<name>A0ABP6X5T7_9FLAO</name>
<feature type="domain" description="Knr4/Smi1-like" evidence="1">
    <location>
        <begin position="19"/>
        <end position="145"/>
    </location>
</feature>
<dbReference type="Pfam" id="PF09346">
    <property type="entry name" value="SMI1_KNR4"/>
    <property type="match status" value="1"/>
</dbReference>
<dbReference type="Proteomes" id="UP001500954">
    <property type="component" value="Unassembled WGS sequence"/>
</dbReference>
<evidence type="ECO:0000259" key="1">
    <source>
        <dbReference type="SMART" id="SM00860"/>
    </source>
</evidence>
<proteinExistence type="predicted"/>
<evidence type="ECO:0000313" key="3">
    <source>
        <dbReference type="Proteomes" id="UP001500954"/>
    </source>
</evidence>
<sequence>MEIFEEFINKYNRNESLVKATDLELNDLESEFNIVLPNDYKLFIKSYGDVWTPSILDIIVDNDLELNDIQDFWSIEKIIYDKKNEWTSQLSTDLIPFASDCMGSIFGFLTSNLKQKNENSSVYFFDHDLNTVEKISNSFTDWIYRFNKL</sequence>
<dbReference type="Gene3D" id="3.40.1580.10">
    <property type="entry name" value="SMI1/KNR4-like"/>
    <property type="match status" value="1"/>
</dbReference>
<dbReference type="InterPro" id="IPR018958">
    <property type="entry name" value="Knr4/Smi1-like_dom"/>
</dbReference>
<dbReference type="EMBL" id="BAABCY010000032">
    <property type="protein sequence ID" value="GAA3561449.1"/>
    <property type="molecule type" value="Genomic_DNA"/>
</dbReference>
<dbReference type="RefSeq" id="WP_345004756.1">
    <property type="nucleotide sequence ID" value="NZ_BAABCY010000032.1"/>
</dbReference>
<organism evidence="2 3">
    <name type="scientific">Snuella lapsa</name>
    <dbReference type="NCBI Taxonomy" id="870481"/>
    <lineage>
        <taxon>Bacteria</taxon>
        <taxon>Pseudomonadati</taxon>
        <taxon>Bacteroidota</taxon>
        <taxon>Flavobacteriia</taxon>
        <taxon>Flavobacteriales</taxon>
        <taxon>Flavobacteriaceae</taxon>
        <taxon>Snuella</taxon>
    </lineage>
</organism>
<reference evidence="3" key="1">
    <citation type="journal article" date="2019" name="Int. J. Syst. Evol. Microbiol.">
        <title>The Global Catalogue of Microorganisms (GCM) 10K type strain sequencing project: providing services to taxonomists for standard genome sequencing and annotation.</title>
        <authorList>
            <consortium name="The Broad Institute Genomics Platform"/>
            <consortium name="The Broad Institute Genome Sequencing Center for Infectious Disease"/>
            <person name="Wu L."/>
            <person name="Ma J."/>
        </authorList>
    </citation>
    <scope>NUCLEOTIDE SEQUENCE [LARGE SCALE GENOMIC DNA]</scope>
    <source>
        <strain evidence="3">JCM 17111</strain>
    </source>
</reference>
<comment type="caution">
    <text evidence="2">The sequence shown here is derived from an EMBL/GenBank/DDBJ whole genome shotgun (WGS) entry which is preliminary data.</text>
</comment>
<gene>
    <name evidence="2" type="ORF">GCM10022395_10070</name>
</gene>
<dbReference type="SMART" id="SM00860">
    <property type="entry name" value="SMI1_KNR4"/>
    <property type="match status" value="1"/>
</dbReference>
<dbReference type="SUPFAM" id="SSF160631">
    <property type="entry name" value="SMI1/KNR4-like"/>
    <property type="match status" value="1"/>
</dbReference>
<evidence type="ECO:0000313" key="2">
    <source>
        <dbReference type="EMBL" id="GAA3561449.1"/>
    </source>
</evidence>
<protein>
    <recommendedName>
        <fullName evidence="1">Knr4/Smi1-like domain-containing protein</fullName>
    </recommendedName>
</protein>